<proteinExistence type="predicted"/>
<dbReference type="AlphaFoldDB" id="A0A450Z290"/>
<gene>
    <name evidence="2" type="ORF">BECKSD772E_GA0070983_11092</name>
    <name evidence="1" type="ORF">BECKSD772F_GA0070984_11122</name>
</gene>
<name>A0A450Z290_9GAMM</name>
<protein>
    <submittedName>
        <fullName evidence="2">Uncharacterized protein</fullName>
    </submittedName>
</protein>
<dbReference type="EMBL" id="CAADFU010000109">
    <property type="protein sequence ID" value="VFK47904.1"/>
    <property type="molecule type" value="Genomic_DNA"/>
</dbReference>
<evidence type="ECO:0000313" key="1">
    <source>
        <dbReference type="EMBL" id="VFK42027.1"/>
    </source>
</evidence>
<sequence>MLLRNLIFTLSLGESNNIHSLLLGKIMDGLHKGFSEASPQTNNA</sequence>
<evidence type="ECO:0000313" key="2">
    <source>
        <dbReference type="EMBL" id="VFK47904.1"/>
    </source>
</evidence>
<dbReference type="EMBL" id="CAADFR010000112">
    <property type="protein sequence ID" value="VFK42027.1"/>
    <property type="molecule type" value="Genomic_DNA"/>
</dbReference>
<organism evidence="2">
    <name type="scientific">Candidatus Kentrum sp. SD</name>
    <dbReference type="NCBI Taxonomy" id="2126332"/>
    <lineage>
        <taxon>Bacteria</taxon>
        <taxon>Pseudomonadati</taxon>
        <taxon>Pseudomonadota</taxon>
        <taxon>Gammaproteobacteria</taxon>
        <taxon>Candidatus Kentrum</taxon>
    </lineage>
</organism>
<accession>A0A450Z290</accession>
<reference evidence="2" key="1">
    <citation type="submission" date="2019-02" db="EMBL/GenBank/DDBJ databases">
        <authorList>
            <person name="Gruber-Vodicka R. H."/>
            <person name="Seah K. B. B."/>
        </authorList>
    </citation>
    <scope>NUCLEOTIDE SEQUENCE</scope>
    <source>
        <strain evidence="2">BECK_S1320</strain>
        <strain evidence="1">BECK_S1321</strain>
    </source>
</reference>